<proteinExistence type="predicted"/>
<dbReference type="RefSeq" id="XP_022648083.1">
    <property type="nucleotide sequence ID" value="XM_022792348.1"/>
</dbReference>
<accession>A0A7M7J7Z6</accession>
<feature type="region of interest" description="Disordered" evidence="1">
    <location>
        <begin position="544"/>
        <end position="581"/>
    </location>
</feature>
<dbReference type="AlphaFoldDB" id="A0A7M7J7Z6"/>
<evidence type="ECO:0000313" key="2">
    <source>
        <dbReference type="EnsemblMetazoa" id="XP_022648083"/>
    </source>
</evidence>
<feature type="compositionally biased region" description="Basic and acidic residues" evidence="1">
    <location>
        <begin position="34"/>
        <end position="50"/>
    </location>
</feature>
<feature type="region of interest" description="Disordered" evidence="1">
    <location>
        <begin position="493"/>
        <end position="529"/>
    </location>
</feature>
<feature type="region of interest" description="Disordered" evidence="1">
    <location>
        <begin position="418"/>
        <end position="477"/>
    </location>
</feature>
<feature type="compositionally biased region" description="Basic and acidic residues" evidence="1">
    <location>
        <begin position="8"/>
        <end position="23"/>
    </location>
</feature>
<feature type="compositionally biased region" description="Basic and acidic residues" evidence="1">
    <location>
        <begin position="125"/>
        <end position="154"/>
    </location>
</feature>
<feature type="compositionally biased region" description="Basic and acidic residues" evidence="1">
    <location>
        <begin position="200"/>
        <end position="209"/>
    </location>
</feature>
<feature type="compositionally biased region" description="Basic residues" evidence="1">
    <location>
        <begin position="544"/>
        <end position="570"/>
    </location>
</feature>
<sequence>MFESDSDGDLKSARKFSCRERELSPLFGSDSDTTDSKRVKPGPKQDKFEALLKLTQHGNSKKNDNDNNSTTSATTKSRKKLAISGGSQSDMDERVEVANDVSGRRTNFDLTRKRTNSSNGNRKKGATEDGTHSDVEKDLENDSHSEMDVNEGRRTPSGRKTAPASSMATKSSGRSRSPSLVFEPTCEKRARKSSPGPTGSEKEEHEPSTKRLAAGGHSKNAQLSVDAEEDPLTAKPGAARQKTVTEADGTTKAVPTPRRGRGRLAKDKSTVNTSGNEKNSSNVVSDGETIAKRKSTNGKPHDEQADNEGAQQNSEHGGRSQIETAKPDHKKSTPATKKLRWRPQKGTSGTSSEKDKAVEATKDNGKLAIDEDEDGEQAKSNVSKKATEEQDHNEEQLSDESNNFEANRKLTAALVSEAKSISAPGRTSKSKVTSIHNVDEKTAKPKPNQGENYELDDGKGSNQTNNSDSDCKDDADLLSSSEAMNIVTVKAEVPKSFGQLRRSTRTQAFATVENRSEESDRETPEPSDDEAFVARISAKHYRKNRKSKRLSAAKKTAQRKASMKLRRQNKAVREDSSDESEVSLAGHLFNRGGSLHTTVKQLVVAIARNTAMLGDLTAEIHQLRETLREGSVPDMKQRHDIN</sequence>
<feature type="compositionally biased region" description="Basic and acidic residues" evidence="1">
    <location>
        <begin position="352"/>
        <end position="369"/>
    </location>
</feature>
<dbReference type="Proteomes" id="UP000594260">
    <property type="component" value="Unplaced"/>
</dbReference>
<evidence type="ECO:0000313" key="3">
    <source>
        <dbReference type="Proteomes" id="UP000594260"/>
    </source>
</evidence>
<feature type="compositionally biased region" description="Basic and acidic residues" evidence="1">
    <location>
        <begin position="385"/>
        <end position="395"/>
    </location>
</feature>
<feature type="compositionally biased region" description="Polar residues" evidence="1">
    <location>
        <begin position="425"/>
        <end position="436"/>
    </location>
</feature>
<name>A0A7M7J7Z6_VARDE</name>
<dbReference type="InParanoid" id="A0A7M7J7Z6"/>
<keyword evidence="3" id="KW-1185">Reference proteome</keyword>
<dbReference type="EnsemblMetazoa" id="XM_022792348">
    <property type="protein sequence ID" value="XP_022648083"/>
    <property type="gene ID" value="LOC111244860"/>
</dbReference>
<dbReference type="GeneID" id="111244860"/>
<feature type="compositionally biased region" description="Polar residues" evidence="1">
    <location>
        <begin position="270"/>
        <end position="284"/>
    </location>
</feature>
<evidence type="ECO:0000256" key="1">
    <source>
        <dbReference type="SAM" id="MobiDB-lite"/>
    </source>
</evidence>
<feature type="compositionally biased region" description="Basic and acidic residues" evidence="1">
    <location>
        <begin position="91"/>
        <end position="112"/>
    </location>
</feature>
<protein>
    <submittedName>
        <fullName evidence="2">Uncharacterized protein</fullName>
    </submittedName>
</protein>
<feature type="compositionally biased region" description="Low complexity" evidence="1">
    <location>
        <begin position="66"/>
        <end position="75"/>
    </location>
</feature>
<feature type="compositionally biased region" description="Basic and acidic residues" evidence="1">
    <location>
        <begin position="514"/>
        <end position="524"/>
    </location>
</feature>
<dbReference type="KEGG" id="vde:111244860"/>
<reference evidence="2" key="1">
    <citation type="submission" date="2021-01" db="UniProtKB">
        <authorList>
            <consortium name="EnsemblMetazoa"/>
        </authorList>
    </citation>
    <scope>IDENTIFICATION</scope>
</reference>
<feature type="compositionally biased region" description="Polar residues" evidence="1">
    <location>
        <begin position="163"/>
        <end position="178"/>
    </location>
</feature>
<feature type="region of interest" description="Disordered" evidence="1">
    <location>
        <begin position="1"/>
        <end position="405"/>
    </location>
</feature>
<organism evidence="2 3">
    <name type="scientific">Varroa destructor</name>
    <name type="common">Honeybee mite</name>
    <dbReference type="NCBI Taxonomy" id="109461"/>
    <lineage>
        <taxon>Eukaryota</taxon>
        <taxon>Metazoa</taxon>
        <taxon>Ecdysozoa</taxon>
        <taxon>Arthropoda</taxon>
        <taxon>Chelicerata</taxon>
        <taxon>Arachnida</taxon>
        <taxon>Acari</taxon>
        <taxon>Parasitiformes</taxon>
        <taxon>Mesostigmata</taxon>
        <taxon>Gamasina</taxon>
        <taxon>Dermanyssoidea</taxon>
        <taxon>Varroidae</taxon>
        <taxon>Varroa</taxon>
    </lineage>
</organism>